<comment type="caution">
    <text evidence="3">The sequence shown here is derived from an EMBL/GenBank/DDBJ whole genome shotgun (WGS) entry which is preliminary data.</text>
</comment>
<feature type="signal peptide" evidence="1">
    <location>
        <begin position="1"/>
        <end position="26"/>
    </location>
</feature>
<feature type="domain" description="DUF7939" evidence="2">
    <location>
        <begin position="467"/>
        <end position="553"/>
    </location>
</feature>
<reference evidence="3" key="1">
    <citation type="submission" date="2023-06" db="EMBL/GenBank/DDBJ databases">
        <title>Uncultivated large filamentous bacteria from sulfidic sediments reveal new species and different genomic features in energy metabolism and defense.</title>
        <authorList>
            <person name="Fonseca A."/>
        </authorList>
    </citation>
    <scope>NUCLEOTIDE SEQUENCE</scope>
    <source>
        <strain evidence="3">HSG4</strain>
    </source>
</reference>
<dbReference type="Proteomes" id="UP001171945">
    <property type="component" value="Unassembled WGS sequence"/>
</dbReference>
<evidence type="ECO:0000256" key="1">
    <source>
        <dbReference type="SAM" id="SignalP"/>
    </source>
</evidence>
<dbReference type="EMBL" id="JAUCGM010000025">
    <property type="protein sequence ID" value="MDM8561945.1"/>
    <property type="molecule type" value="Genomic_DNA"/>
</dbReference>
<accession>A0ABT7VQM3</accession>
<name>A0ABT7VQM3_9GAMM</name>
<sequence length="577" mass="64785">MKTFNKSLFKLLLLFSLLAATINSFAANINVLVDRNPVRLNESFHIVFETGGTGGNPDFSPLETDFDILNQSQNSQINIINGQQRSTKKWVLTVMAKRTGHLVIPSIDFGQERTAPSSVTVQEVQQSGQAESNLFLEVEVEPKNPYVQSQVIYTVRLLFVIDLKNASLTDPKFKDGEGIVEKLGEDVQYKTQRDGKYFMVFERKYAIFPQESGDLIIEPVRIEAVILEAQVSKGRRSQAYVKRSRSKSIALKVKPIPDSFKGKVWLPAKHLKLQENWSETHFKAGEPATRTLTLLAEGLTAGQLPELSHFSQNSLSKALKQYPDKAKLDEQKTSQGIISSREEKVAIIPSEGGSYTLPAIDVPWWNTKTHQIEIASLPARMIDVQPADVQPADNVVSPQTSAPLVKRDNVDKVESSDPIKVPAEAVTNYGKWLNLILALGWLGTIIAWWLTNRRDTTPKPQNTPNDKTAIKKLKQACQGNNLKGAKEALIIWAKVHWQTPNNLKEINSLGEIFQRCGDKPLQTEIQILNRLLYSQKTENWQGSRLWDVFKMYKTPSSENRVVEAGLVPLYQRGSTTD</sequence>
<dbReference type="PANTHER" id="PTHR40940">
    <property type="entry name" value="PROTEIN BATD-RELATED"/>
    <property type="match status" value="1"/>
</dbReference>
<dbReference type="InterPro" id="IPR057699">
    <property type="entry name" value="DUF7939"/>
</dbReference>
<proteinExistence type="predicted"/>
<protein>
    <submittedName>
        <fullName evidence="3">BatD family protein</fullName>
    </submittedName>
</protein>
<dbReference type="Pfam" id="PF25607">
    <property type="entry name" value="DUF7939"/>
    <property type="match status" value="1"/>
</dbReference>
<keyword evidence="4" id="KW-1185">Reference proteome</keyword>
<evidence type="ECO:0000259" key="2">
    <source>
        <dbReference type="Pfam" id="PF25607"/>
    </source>
</evidence>
<dbReference type="Pfam" id="PF13584">
    <property type="entry name" value="BatD"/>
    <property type="match status" value="1"/>
</dbReference>
<keyword evidence="1" id="KW-0732">Signal</keyword>
<evidence type="ECO:0000313" key="3">
    <source>
        <dbReference type="EMBL" id="MDM8561945.1"/>
    </source>
</evidence>
<feature type="chain" id="PRO_5045251236" evidence="1">
    <location>
        <begin position="27"/>
        <end position="577"/>
    </location>
</feature>
<organism evidence="3 4">
    <name type="scientific">Candidatus Marithioploca araucensis</name>
    <dbReference type="NCBI Taxonomy" id="70273"/>
    <lineage>
        <taxon>Bacteria</taxon>
        <taxon>Pseudomonadati</taxon>
        <taxon>Pseudomonadota</taxon>
        <taxon>Gammaproteobacteria</taxon>
        <taxon>Thiotrichales</taxon>
        <taxon>Thiotrichaceae</taxon>
        <taxon>Candidatus Marithioploca</taxon>
    </lineage>
</organism>
<dbReference type="PANTHER" id="PTHR40940:SF1">
    <property type="entry name" value="PROTEIN BATD"/>
    <property type="match status" value="1"/>
</dbReference>
<dbReference type="InterPro" id="IPR025738">
    <property type="entry name" value="BatD"/>
</dbReference>
<gene>
    <name evidence="3" type="ORF">QUF54_01160</name>
</gene>
<evidence type="ECO:0000313" key="4">
    <source>
        <dbReference type="Proteomes" id="UP001171945"/>
    </source>
</evidence>